<feature type="region of interest" description="Disordered" evidence="1">
    <location>
        <begin position="1"/>
        <end position="25"/>
    </location>
</feature>
<dbReference type="AlphaFoldDB" id="A0A0D0BTV8"/>
<feature type="compositionally biased region" description="Polar residues" evidence="1">
    <location>
        <begin position="12"/>
        <end position="25"/>
    </location>
</feature>
<accession>A0A0D0BTV8</accession>
<dbReference type="OrthoDB" id="2687033at2759"/>
<keyword evidence="3" id="KW-1185">Reference proteome</keyword>
<dbReference type="HOGENOM" id="CLU_1455304_0_0_1"/>
<name>A0A0D0BTV8_9AGAM</name>
<evidence type="ECO:0000313" key="2">
    <source>
        <dbReference type="EMBL" id="KIK48982.1"/>
    </source>
</evidence>
<sequence>MPPTPNPTTTTASARLNRQTTADKPLLSTSELIEEHASGNGTETDVNSLSTAKKLLLTHELNMPAAGNMLQAISVAMFEFSHAFMIYKVDFDIDTENVLAKIKTLIGGRIALLDEKVDILAETLDATLENTITEVRDNINSSAEGLGKAVENAAATANAQRQFQSNGSGLTDPKRLRWLPKLTSPL</sequence>
<dbReference type="Proteomes" id="UP000054485">
    <property type="component" value="Unassembled WGS sequence"/>
</dbReference>
<evidence type="ECO:0000313" key="3">
    <source>
        <dbReference type="Proteomes" id="UP000054485"/>
    </source>
</evidence>
<dbReference type="EMBL" id="KN835134">
    <property type="protein sequence ID" value="KIK48982.1"/>
    <property type="molecule type" value="Genomic_DNA"/>
</dbReference>
<organism evidence="2 3">
    <name type="scientific">Suillus luteus UH-Slu-Lm8-n1</name>
    <dbReference type="NCBI Taxonomy" id="930992"/>
    <lineage>
        <taxon>Eukaryota</taxon>
        <taxon>Fungi</taxon>
        <taxon>Dikarya</taxon>
        <taxon>Basidiomycota</taxon>
        <taxon>Agaricomycotina</taxon>
        <taxon>Agaricomycetes</taxon>
        <taxon>Agaricomycetidae</taxon>
        <taxon>Boletales</taxon>
        <taxon>Suillineae</taxon>
        <taxon>Suillaceae</taxon>
        <taxon>Suillus</taxon>
    </lineage>
</organism>
<dbReference type="InParanoid" id="A0A0D0BTV8"/>
<gene>
    <name evidence="2" type="ORF">CY34DRAFT_7685</name>
</gene>
<protein>
    <submittedName>
        <fullName evidence="2">Uncharacterized protein</fullName>
    </submittedName>
</protein>
<reference evidence="3" key="2">
    <citation type="submission" date="2015-01" db="EMBL/GenBank/DDBJ databases">
        <title>Evolutionary Origins and Diversification of the Mycorrhizal Mutualists.</title>
        <authorList>
            <consortium name="DOE Joint Genome Institute"/>
            <consortium name="Mycorrhizal Genomics Consortium"/>
            <person name="Kohler A."/>
            <person name="Kuo A."/>
            <person name="Nagy L.G."/>
            <person name="Floudas D."/>
            <person name="Copeland A."/>
            <person name="Barry K.W."/>
            <person name="Cichocki N."/>
            <person name="Veneault-Fourrey C."/>
            <person name="LaButti K."/>
            <person name="Lindquist E.A."/>
            <person name="Lipzen A."/>
            <person name="Lundell T."/>
            <person name="Morin E."/>
            <person name="Murat C."/>
            <person name="Riley R."/>
            <person name="Ohm R."/>
            <person name="Sun H."/>
            <person name="Tunlid A."/>
            <person name="Henrissat B."/>
            <person name="Grigoriev I.V."/>
            <person name="Hibbett D.S."/>
            <person name="Martin F."/>
        </authorList>
    </citation>
    <scope>NUCLEOTIDE SEQUENCE [LARGE SCALE GENOMIC DNA]</scope>
    <source>
        <strain evidence="3">UH-Slu-Lm8-n1</strain>
    </source>
</reference>
<evidence type="ECO:0000256" key="1">
    <source>
        <dbReference type="SAM" id="MobiDB-lite"/>
    </source>
</evidence>
<proteinExistence type="predicted"/>
<reference evidence="2 3" key="1">
    <citation type="submission" date="2014-04" db="EMBL/GenBank/DDBJ databases">
        <authorList>
            <consortium name="DOE Joint Genome Institute"/>
            <person name="Kuo A."/>
            <person name="Ruytinx J."/>
            <person name="Rineau F."/>
            <person name="Colpaert J."/>
            <person name="Kohler A."/>
            <person name="Nagy L.G."/>
            <person name="Floudas D."/>
            <person name="Copeland A."/>
            <person name="Barry K.W."/>
            <person name="Cichocki N."/>
            <person name="Veneault-Fourrey C."/>
            <person name="LaButti K."/>
            <person name="Lindquist E.A."/>
            <person name="Lipzen A."/>
            <person name="Lundell T."/>
            <person name="Morin E."/>
            <person name="Murat C."/>
            <person name="Sun H."/>
            <person name="Tunlid A."/>
            <person name="Henrissat B."/>
            <person name="Grigoriev I.V."/>
            <person name="Hibbett D.S."/>
            <person name="Martin F."/>
            <person name="Nordberg H.P."/>
            <person name="Cantor M.N."/>
            <person name="Hua S.X."/>
        </authorList>
    </citation>
    <scope>NUCLEOTIDE SEQUENCE [LARGE SCALE GENOMIC DNA]</scope>
    <source>
        <strain evidence="2 3">UH-Slu-Lm8-n1</strain>
    </source>
</reference>